<protein>
    <recommendedName>
        <fullName evidence="4">PH domain-containing protein</fullName>
    </recommendedName>
</protein>
<feature type="transmembrane region" description="Helical" evidence="1">
    <location>
        <begin position="176"/>
        <end position="200"/>
    </location>
</feature>
<keyword evidence="3" id="KW-1185">Reference proteome</keyword>
<dbReference type="EMBL" id="CP030073">
    <property type="protein sequence ID" value="AWW35629.1"/>
    <property type="molecule type" value="Genomic_DNA"/>
</dbReference>
<evidence type="ECO:0000256" key="1">
    <source>
        <dbReference type="SAM" id="Phobius"/>
    </source>
</evidence>
<sequence length="242" mass="27036">MDVGPENVPREYRISRTQVRALVTASVGGAIPVLIPLWVLDDLPLLARTVCSILLVTLLTWLIWSARRCATMADIKALRVRGVLLRRNLAWEDVQELRIEPNPGALTQSNAPSVVVCAYGRDGRRLLLPYIDDHHVNVEREFATLQAIWFRLRGSDWAPDPAAAVLIDRSDARQSALGCGIGAMFLSIIPVTLIALLPLFVDMPEILSTLAWPWAFLIGPPAVFLLTMFTVYRRSLRRVPPR</sequence>
<dbReference type="Proteomes" id="UP000249616">
    <property type="component" value="Chromosome"/>
</dbReference>
<keyword evidence="1" id="KW-1133">Transmembrane helix</keyword>
<organism evidence="2 3">
    <name type="scientific">Streptomyces cadmiisoli</name>
    <dbReference type="NCBI Taxonomy" id="2184053"/>
    <lineage>
        <taxon>Bacteria</taxon>
        <taxon>Bacillati</taxon>
        <taxon>Actinomycetota</taxon>
        <taxon>Actinomycetes</taxon>
        <taxon>Kitasatosporales</taxon>
        <taxon>Streptomycetaceae</taxon>
        <taxon>Streptomyces</taxon>
        <taxon>Streptomyces aurantiacus group</taxon>
    </lineage>
</organism>
<feature type="transmembrane region" description="Helical" evidence="1">
    <location>
        <begin position="45"/>
        <end position="64"/>
    </location>
</feature>
<dbReference type="KEGG" id="scad:DN051_02250"/>
<feature type="transmembrane region" description="Helical" evidence="1">
    <location>
        <begin position="212"/>
        <end position="232"/>
    </location>
</feature>
<keyword evidence="1" id="KW-0812">Transmembrane</keyword>
<dbReference type="AlphaFoldDB" id="A0A2Z4ISJ1"/>
<keyword evidence="1" id="KW-0472">Membrane</keyword>
<reference evidence="2 3" key="1">
    <citation type="journal article" date="2019" name="Int. J. Syst. Evol. Microbiol.">
        <title>Streptomyces cadmiisoli sp. nov., a novel actinomycete isolated from cadmium-contaminated soil.</title>
        <authorList>
            <person name="Li K."/>
            <person name="Tang X."/>
            <person name="Zhao J."/>
            <person name="Guo Y."/>
            <person name="Tang Y."/>
            <person name="Gao J."/>
        </authorList>
    </citation>
    <scope>NUCLEOTIDE SEQUENCE [LARGE SCALE GENOMIC DNA]</scope>
    <source>
        <strain evidence="2 3">ZFG47</strain>
    </source>
</reference>
<name>A0A2Z4ISJ1_9ACTN</name>
<gene>
    <name evidence="2" type="ORF">DN051_02250</name>
</gene>
<feature type="transmembrane region" description="Helical" evidence="1">
    <location>
        <begin position="21"/>
        <end position="39"/>
    </location>
</feature>
<dbReference type="RefSeq" id="WP_112437792.1">
    <property type="nucleotide sequence ID" value="NZ_CP030073.1"/>
</dbReference>
<evidence type="ECO:0000313" key="3">
    <source>
        <dbReference type="Proteomes" id="UP000249616"/>
    </source>
</evidence>
<evidence type="ECO:0000313" key="2">
    <source>
        <dbReference type="EMBL" id="AWW35629.1"/>
    </source>
</evidence>
<accession>A0A2Z4ISJ1</accession>
<evidence type="ECO:0008006" key="4">
    <source>
        <dbReference type="Google" id="ProtNLM"/>
    </source>
</evidence>
<proteinExistence type="predicted"/>